<dbReference type="InterPro" id="IPR013815">
    <property type="entry name" value="ATP_grasp_subdomain_1"/>
</dbReference>
<dbReference type="Gene3D" id="3.50.30.10">
    <property type="entry name" value="Phosphohistidine domain"/>
    <property type="match status" value="1"/>
</dbReference>
<protein>
    <submittedName>
        <fullName evidence="5">Phosphoenolpyruvate synthase</fullName>
    </submittedName>
</protein>
<dbReference type="Pfam" id="PF01326">
    <property type="entry name" value="PPDK_N"/>
    <property type="match status" value="2"/>
</dbReference>
<organism evidence="4 5">
    <name type="scientific">Panagrolaimus davidi</name>
    <dbReference type="NCBI Taxonomy" id="227884"/>
    <lineage>
        <taxon>Eukaryota</taxon>
        <taxon>Metazoa</taxon>
        <taxon>Ecdysozoa</taxon>
        <taxon>Nematoda</taxon>
        <taxon>Chromadorea</taxon>
        <taxon>Rhabditida</taxon>
        <taxon>Tylenchina</taxon>
        <taxon>Panagrolaimomorpha</taxon>
        <taxon>Panagrolaimoidea</taxon>
        <taxon>Panagrolaimidae</taxon>
        <taxon>Panagrolaimus</taxon>
    </lineage>
</organism>
<sequence length="857" mass="97799">MPTKALCQTSDQKKERYIHFQFDFIVPNGFVVTVGAFEKHLRSNPDLSKLIYNLTHELKPSTKSSVEAFEKQLTEAFLQTSLSTDLDQALSANLQRIFGSRSKSNSHNNDDDDLFAVRSSAVGEDGTELSSAGQLETYLNVPRVEIRRKIIECWASNYRREILNYRLSNAQPLNASVAVVIQKMINGSDSGVMFTNDPVKGDPSKIVINVVEGLGEALVSGQKTPEQIIVGRDIKVFSKSENCKLDEKISAELAHLGLLFEDAFGGPQDVEFAIKNDYIYILQTRSITNLDLETDWEFEHEFDTPSMCEKDLHSTANVGEVLPRPLSPLGDSLLLDPYDRGLFEMLGRSNYSRFPFYRRVRTTFLTFRQRTFLNISEIYLPNWSSIEKDRTSEYSVAGQKMFKSEHLILGKLRFGKEHERSQAYSMYKMLKIMFWDSKFVVKEVEKSIEKIKKLEEKETDDIDDQLQHVEQFLLLFFDVLISHELISMFSSFTYVLVAMFIRGSAEGDLSPEVLSDIATLYSKNPLKPISADVPKALKRLAKSIVENKHFEEFEKIESCKNAFEFLIKQNDSTGKEASRFMELHGHRGINELLLNGVSWKTDPAQIVNNLKSIIQHKDFDYQEVEEEIGKDEVIDQLKCIRPEGFKRKIFKFLTDEAYRGVFLREQLKSEVVYATGALRNQCLRLGELFENEGLLFEPKTILFATWEEINELTQIRNSRILHRIRRREKIFEKQVEQEYPLISEGSPIPKNLDKFKDIQSDIELFGTPVCEGIVSGIARVAKTLDDASKTQPGEILITKYTDIGWSPIFPIIRGLVTEIGGLLSHGSVVAREYGLPCIIAVENATDIFHTGSFFIKL</sequence>
<feature type="domain" description="Pyruvate phosphate dikinase AMP/ATP-binding" evidence="3">
    <location>
        <begin position="25"/>
        <end position="233"/>
    </location>
</feature>
<evidence type="ECO:0000259" key="2">
    <source>
        <dbReference type="Pfam" id="PF00391"/>
    </source>
</evidence>
<evidence type="ECO:0000259" key="3">
    <source>
        <dbReference type="Pfam" id="PF01326"/>
    </source>
</evidence>
<dbReference type="InterPro" id="IPR036637">
    <property type="entry name" value="Phosphohistidine_dom_sf"/>
</dbReference>
<dbReference type="Gene3D" id="3.30.470.20">
    <property type="entry name" value="ATP-grasp fold, B domain"/>
    <property type="match status" value="2"/>
</dbReference>
<proteinExistence type="inferred from homology"/>
<dbReference type="InterPro" id="IPR002192">
    <property type="entry name" value="PPDK_AMP/ATP-bd"/>
</dbReference>
<feature type="domain" description="Pyruvate phosphate dikinase AMP/ATP-binding" evidence="3">
    <location>
        <begin position="239"/>
        <end position="294"/>
    </location>
</feature>
<reference evidence="5" key="1">
    <citation type="submission" date="2022-11" db="UniProtKB">
        <authorList>
            <consortium name="WormBaseParasite"/>
        </authorList>
    </citation>
    <scope>IDENTIFICATION</scope>
</reference>
<evidence type="ECO:0000313" key="4">
    <source>
        <dbReference type="Proteomes" id="UP000887578"/>
    </source>
</evidence>
<dbReference type="Gene3D" id="3.30.1490.20">
    <property type="entry name" value="ATP-grasp fold, A domain"/>
    <property type="match status" value="1"/>
</dbReference>
<dbReference type="InterPro" id="IPR008279">
    <property type="entry name" value="PEP-util_enz_mobile_dom"/>
</dbReference>
<dbReference type="SUPFAM" id="SSF56059">
    <property type="entry name" value="Glutathione synthetase ATP-binding domain-like"/>
    <property type="match status" value="1"/>
</dbReference>
<dbReference type="Proteomes" id="UP000887578">
    <property type="component" value="Unplaced"/>
</dbReference>
<dbReference type="GO" id="GO:0005524">
    <property type="term" value="F:ATP binding"/>
    <property type="evidence" value="ECO:0007669"/>
    <property type="project" value="InterPro"/>
</dbReference>
<dbReference type="AlphaFoldDB" id="A0A914QVB7"/>
<dbReference type="PANTHER" id="PTHR43615">
    <property type="entry name" value="PHOSPHOENOLPYRUVATE SYNTHASE-RELATED"/>
    <property type="match status" value="1"/>
</dbReference>
<dbReference type="PANTHER" id="PTHR43615:SF1">
    <property type="entry name" value="PPDK_N DOMAIN-CONTAINING PROTEIN"/>
    <property type="match status" value="1"/>
</dbReference>
<dbReference type="InterPro" id="IPR051549">
    <property type="entry name" value="PEP_Utilizing_Enz"/>
</dbReference>
<accession>A0A914QVB7</accession>
<dbReference type="WBParaSite" id="PDA_v2.g31503.t1">
    <property type="protein sequence ID" value="PDA_v2.g31503.t1"/>
    <property type="gene ID" value="PDA_v2.g31503"/>
</dbReference>
<dbReference type="Pfam" id="PF00391">
    <property type="entry name" value="PEP-utilizers"/>
    <property type="match status" value="1"/>
</dbReference>
<evidence type="ECO:0000256" key="1">
    <source>
        <dbReference type="ARBA" id="ARBA00007837"/>
    </source>
</evidence>
<feature type="domain" description="PEP-utilising enzyme mobile" evidence="2">
    <location>
        <begin position="791"/>
        <end position="851"/>
    </location>
</feature>
<name>A0A914QVB7_9BILA</name>
<keyword evidence="4" id="KW-1185">Reference proteome</keyword>
<evidence type="ECO:0000313" key="5">
    <source>
        <dbReference type="WBParaSite" id="PDA_v2.g31503.t1"/>
    </source>
</evidence>
<dbReference type="SUPFAM" id="SSF52009">
    <property type="entry name" value="Phosphohistidine domain"/>
    <property type="match status" value="1"/>
</dbReference>
<comment type="similarity">
    <text evidence="1">Belongs to the PEP-utilizing enzyme family.</text>
</comment>
<dbReference type="GO" id="GO:0016301">
    <property type="term" value="F:kinase activity"/>
    <property type="evidence" value="ECO:0007669"/>
    <property type="project" value="InterPro"/>
</dbReference>